<evidence type="ECO:0000313" key="8">
    <source>
        <dbReference type="Proteomes" id="UP000034539"/>
    </source>
</evidence>
<keyword evidence="2" id="KW-0479">Metal-binding</keyword>
<sequence>MAKIHVSGKPESYWIATTSKGTDFPKLEKEVEVDVAIVGGGMAGITAAYLLKQEGKKVALIEADKIGHGVTGNTSAKITSLHTLIYKYLIDHFGKEGAKQYAKAQESAIARIMEIIEKEKINCDFVKADAYTYTGTKENISKLKEEAQVAKNLGLPASYTDIVPLPYPAYGAVKFTNQAHFHPLKYLMKLVEKIPGKGSYIFENTRIQDIKKGSPAEIIALDNKKIKAKYVIVTTNYPILNDGLYYARLTPSRSYVIAARISEHIPKGMFINIEEPLYSLRPQITEDAQCLIVTGFEHVTGQEEDTARYYVELEKMTRARFAVESVDFHWSTQDPVTIDGVPFIGKYTPDSENIFVATGFGGWGMTNGTAAAMILSDMILKRRNSWAPVFDPARYEQLKSVTNLLSQNVKVMENFVKGRFSGNEEDVNKLDKGDGKVFQIGKNKVAVYKDDAGNLHKVSAVCTHMGCVLHFNNAEASWDCPCHGSRFSTEGEVFHGPAIDPLKKIY</sequence>
<keyword evidence="4" id="KW-0411">Iron-sulfur</keyword>
<dbReference type="InterPro" id="IPR005805">
    <property type="entry name" value="Rieske_Fe-S_prot_C"/>
</dbReference>
<protein>
    <submittedName>
        <fullName evidence="7">Oxidoreductase, FAD dependent</fullName>
    </submittedName>
</protein>
<keyword evidence="5" id="KW-1015">Disulfide bond</keyword>
<dbReference type="PANTHER" id="PTHR13847:SF274">
    <property type="entry name" value="RIESKE 2FE-2S IRON-SULFUR PROTEIN YHFW-RELATED"/>
    <property type="match status" value="1"/>
</dbReference>
<evidence type="ECO:0000313" key="7">
    <source>
        <dbReference type="EMBL" id="KKR34245.1"/>
    </source>
</evidence>
<reference evidence="7 8" key="1">
    <citation type="journal article" date="2015" name="Nature">
        <title>rRNA introns, odd ribosomes, and small enigmatic genomes across a large radiation of phyla.</title>
        <authorList>
            <person name="Brown C.T."/>
            <person name="Hug L.A."/>
            <person name="Thomas B.C."/>
            <person name="Sharon I."/>
            <person name="Castelle C.J."/>
            <person name="Singh A."/>
            <person name="Wilkins M.J."/>
            <person name="Williams K.H."/>
            <person name="Banfield J.F."/>
        </authorList>
    </citation>
    <scope>NUCLEOTIDE SEQUENCE [LARGE SCALE GENOMIC DNA]</scope>
</reference>
<dbReference type="EMBL" id="LBXN01000004">
    <property type="protein sequence ID" value="KKR34245.1"/>
    <property type="molecule type" value="Genomic_DNA"/>
</dbReference>
<organism evidence="7 8">
    <name type="scientific">Candidatus Gottesmanbacteria bacterium GW2011_GWC2_39_8</name>
    <dbReference type="NCBI Taxonomy" id="1618450"/>
    <lineage>
        <taxon>Bacteria</taxon>
        <taxon>Candidatus Gottesmaniibacteriota</taxon>
    </lineage>
</organism>
<name>A0A0G0SHS3_9BACT</name>
<dbReference type="InterPro" id="IPR017941">
    <property type="entry name" value="Rieske_2Fe-2S"/>
</dbReference>
<dbReference type="PRINTS" id="PR00162">
    <property type="entry name" value="RIESKE"/>
</dbReference>
<evidence type="ECO:0000256" key="5">
    <source>
        <dbReference type="ARBA" id="ARBA00023157"/>
    </source>
</evidence>
<dbReference type="CDD" id="cd03477">
    <property type="entry name" value="Rieske_YhfW_C"/>
    <property type="match status" value="1"/>
</dbReference>
<comment type="caution">
    <text evidence="7">The sequence shown here is derived from an EMBL/GenBank/DDBJ whole genome shotgun (WGS) entry which is preliminary data.</text>
</comment>
<dbReference type="InterPro" id="IPR006076">
    <property type="entry name" value="FAD-dep_OxRdtase"/>
</dbReference>
<dbReference type="Proteomes" id="UP000034539">
    <property type="component" value="Unassembled WGS sequence"/>
</dbReference>
<gene>
    <name evidence="7" type="ORF">UT63_C0004G0032</name>
</gene>
<dbReference type="InterPro" id="IPR038010">
    <property type="entry name" value="YhfW_C"/>
</dbReference>
<dbReference type="Pfam" id="PF01266">
    <property type="entry name" value="DAO"/>
    <property type="match status" value="1"/>
</dbReference>
<evidence type="ECO:0000256" key="2">
    <source>
        <dbReference type="ARBA" id="ARBA00022723"/>
    </source>
</evidence>
<evidence type="ECO:0000256" key="3">
    <source>
        <dbReference type="ARBA" id="ARBA00023004"/>
    </source>
</evidence>
<dbReference type="Pfam" id="PF00355">
    <property type="entry name" value="Rieske"/>
    <property type="match status" value="1"/>
</dbReference>
<dbReference type="GO" id="GO:0051537">
    <property type="term" value="F:2 iron, 2 sulfur cluster binding"/>
    <property type="evidence" value="ECO:0007669"/>
    <property type="project" value="UniProtKB-KW"/>
</dbReference>
<dbReference type="PATRIC" id="fig|1618450.3.peg.163"/>
<evidence type="ECO:0000259" key="6">
    <source>
        <dbReference type="PROSITE" id="PS51296"/>
    </source>
</evidence>
<evidence type="ECO:0000256" key="4">
    <source>
        <dbReference type="ARBA" id="ARBA00023014"/>
    </source>
</evidence>
<dbReference type="SUPFAM" id="SSF50022">
    <property type="entry name" value="ISP domain"/>
    <property type="match status" value="1"/>
</dbReference>
<dbReference type="AlphaFoldDB" id="A0A0G0SHS3"/>
<dbReference type="FunFam" id="2.102.10.10:FF:000014">
    <property type="entry name" value="Oxidoreductase, FAD dependent"/>
    <property type="match status" value="1"/>
</dbReference>
<accession>A0A0G0SHS3</accession>
<dbReference type="PANTHER" id="PTHR13847">
    <property type="entry name" value="SARCOSINE DEHYDROGENASE-RELATED"/>
    <property type="match status" value="1"/>
</dbReference>
<dbReference type="GO" id="GO:0005737">
    <property type="term" value="C:cytoplasm"/>
    <property type="evidence" value="ECO:0007669"/>
    <property type="project" value="TreeGrafter"/>
</dbReference>
<evidence type="ECO:0000256" key="1">
    <source>
        <dbReference type="ARBA" id="ARBA00022714"/>
    </source>
</evidence>
<keyword evidence="1" id="KW-0001">2Fe-2S</keyword>
<dbReference type="Gene3D" id="2.102.10.10">
    <property type="entry name" value="Rieske [2Fe-2S] iron-sulphur domain"/>
    <property type="match status" value="1"/>
</dbReference>
<dbReference type="Gene3D" id="3.50.50.60">
    <property type="entry name" value="FAD/NAD(P)-binding domain"/>
    <property type="match status" value="1"/>
</dbReference>
<proteinExistence type="predicted"/>
<keyword evidence="3" id="KW-0408">Iron</keyword>
<dbReference type="GO" id="GO:0016020">
    <property type="term" value="C:membrane"/>
    <property type="evidence" value="ECO:0007669"/>
    <property type="project" value="InterPro"/>
</dbReference>
<feature type="domain" description="Rieske" evidence="6">
    <location>
        <begin position="422"/>
        <end position="506"/>
    </location>
</feature>
<dbReference type="InterPro" id="IPR036188">
    <property type="entry name" value="FAD/NAD-bd_sf"/>
</dbReference>
<dbReference type="InterPro" id="IPR036922">
    <property type="entry name" value="Rieske_2Fe-2S_sf"/>
</dbReference>
<dbReference type="PROSITE" id="PS51296">
    <property type="entry name" value="RIESKE"/>
    <property type="match status" value="1"/>
</dbReference>
<dbReference type="GO" id="GO:0046872">
    <property type="term" value="F:metal ion binding"/>
    <property type="evidence" value="ECO:0007669"/>
    <property type="project" value="UniProtKB-KW"/>
</dbReference>
<dbReference type="Gene3D" id="3.30.9.10">
    <property type="entry name" value="D-Amino Acid Oxidase, subunit A, domain 2"/>
    <property type="match status" value="1"/>
</dbReference>
<dbReference type="SUPFAM" id="SSF51905">
    <property type="entry name" value="FAD/NAD(P)-binding domain"/>
    <property type="match status" value="1"/>
</dbReference>